<dbReference type="Proteomes" id="UP000183508">
    <property type="component" value="Unassembled WGS sequence"/>
</dbReference>
<sequence>MAEQRRTLELKLYHRIANAIRSQIEQGLLRPGDRLPPLGALAEQFGCSRATVREALSALRGQGLIEFRHGDGTFVRTASVEMWMEPLDAAVLLSLSDARQLVELQTVVLAGAAAAAAERSEAQRLAGLAQALFRLECALADEEEAVAAELAFHVCLAACADNVLLENVVRVLQEGLRSVIRLANRDRGPGTSFCRALYDAVAAGDPRRAREEAFRYGQALAASLERLRGTGVPSGSPAAESR</sequence>
<dbReference type="Gene3D" id="1.20.120.530">
    <property type="entry name" value="GntR ligand-binding domain-like"/>
    <property type="match status" value="1"/>
</dbReference>
<dbReference type="GO" id="GO:0003677">
    <property type="term" value="F:DNA binding"/>
    <property type="evidence" value="ECO:0007669"/>
    <property type="project" value="UniProtKB-KW"/>
</dbReference>
<evidence type="ECO:0000256" key="3">
    <source>
        <dbReference type="ARBA" id="ARBA00023163"/>
    </source>
</evidence>
<organism evidence="5 6">
    <name type="scientific">Alicyclobacillus macrosporangiidus</name>
    <dbReference type="NCBI Taxonomy" id="392015"/>
    <lineage>
        <taxon>Bacteria</taxon>
        <taxon>Bacillati</taxon>
        <taxon>Bacillota</taxon>
        <taxon>Bacilli</taxon>
        <taxon>Bacillales</taxon>
        <taxon>Alicyclobacillaceae</taxon>
        <taxon>Alicyclobacillus</taxon>
    </lineage>
</organism>
<dbReference type="AlphaFoldDB" id="A0A1I7K2C1"/>
<dbReference type="InterPro" id="IPR036388">
    <property type="entry name" value="WH-like_DNA-bd_sf"/>
</dbReference>
<dbReference type="RefSeq" id="WP_245783968.1">
    <property type="nucleotide sequence ID" value="NZ_FPBV01000013.1"/>
</dbReference>
<proteinExistence type="predicted"/>
<evidence type="ECO:0000313" key="6">
    <source>
        <dbReference type="Proteomes" id="UP000183508"/>
    </source>
</evidence>
<dbReference type="InterPro" id="IPR011711">
    <property type="entry name" value="GntR_C"/>
</dbReference>
<gene>
    <name evidence="5" type="ORF">SAMN05421543_11344</name>
</gene>
<dbReference type="SMART" id="SM00895">
    <property type="entry name" value="FCD"/>
    <property type="match status" value="1"/>
</dbReference>
<reference evidence="6" key="1">
    <citation type="submission" date="2016-10" db="EMBL/GenBank/DDBJ databases">
        <authorList>
            <person name="Varghese N."/>
        </authorList>
    </citation>
    <scope>NUCLEOTIDE SEQUENCE [LARGE SCALE GENOMIC DNA]</scope>
    <source>
        <strain evidence="6">DSM 17980</strain>
    </source>
</reference>
<dbReference type="InterPro" id="IPR036390">
    <property type="entry name" value="WH_DNA-bd_sf"/>
</dbReference>
<dbReference type="PROSITE" id="PS50949">
    <property type="entry name" value="HTH_GNTR"/>
    <property type="match status" value="1"/>
</dbReference>
<evidence type="ECO:0000259" key="4">
    <source>
        <dbReference type="PROSITE" id="PS50949"/>
    </source>
</evidence>
<accession>A0A1I7K2C1</accession>
<dbReference type="SUPFAM" id="SSF46785">
    <property type="entry name" value="Winged helix' DNA-binding domain"/>
    <property type="match status" value="1"/>
</dbReference>
<dbReference type="InterPro" id="IPR008920">
    <property type="entry name" value="TF_FadR/GntR_C"/>
</dbReference>
<dbReference type="eggNOG" id="COG2186">
    <property type="taxonomic scope" value="Bacteria"/>
</dbReference>
<dbReference type="PANTHER" id="PTHR43537">
    <property type="entry name" value="TRANSCRIPTIONAL REGULATOR, GNTR FAMILY"/>
    <property type="match status" value="1"/>
</dbReference>
<dbReference type="InterPro" id="IPR000524">
    <property type="entry name" value="Tscrpt_reg_HTH_GntR"/>
</dbReference>
<keyword evidence="2" id="KW-0238">DNA-binding</keyword>
<feature type="domain" description="HTH gntR-type" evidence="4">
    <location>
        <begin position="10"/>
        <end position="78"/>
    </location>
</feature>
<dbReference type="SUPFAM" id="SSF48008">
    <property type="entry name" value="GntR ligand-binding domain-like"/>
    <property type="match status" value="1"/>
</dbReference>
<protein>
    <submittedName>
        <fullName evidence="5">GntR family transcriptional regulator, transcriptional repressor for pyruvate dehydrogenase complex</fullName>
    </submittedName>
</protein>
<dbReference type="Pfam" id="PF00392">
    <property type="entry name" value="GntR"/>
    <property type="match status" value="1"/>
</dbReference>
<name>A0A1I7K2C1_9BACL</name>
<dbReference type="GO" id="GO:0003700">
    <property type="term" value="F:DNA-binding transcription factor activity"/>
    <property type="evidence" value="ECO:0007669"/>
    <property type="project" value="InterPro"/>
</dbReference>
<dbReference type="CDD" id="cd07377">
    <property type="entry name" value="WHTH_GntR"/>
    <property type="match status" value="1"/>
</dbReference>
<evidence type="ECO:0000256" key="2">
    <source>
        <dbReference type="ARBA" id="ARBA00023125"/>
    </source>
</evidence>
<dbReference type="EMBL" id="FPBV01000013">
    <property type="protein sequence ID" value="SFU91557.1"/>
    <property type="molecule type" value="Genomic_DNA"/>
</dbReference>
<evidence type="ECO:0000256" key="1">
    <source>
        <dbReference type="ARBA" id="ARBA00023015"/>
    </source>
</evidence>
<keyword evidence="3" id="KW-0804">Transcription</keyword>
<keyword evidence="1" id="KW-0805">Transcription regulation</keyword>
<dbReference type="PRINTS" id="PR00035">
    <property type="entry name" value="HTHGNTR"/>
</dbReference>
<evidence type="ECO:0000313" key="5">
    <source>
        <dbReference type="EMBL" id="SFU91557.1"/>
    </source>
</evidence>
<dbReference type="STRING" id="392015.SAMN05421543_11344"/>
<keyword evidence="6" id="KW-1185">Reference proteome</keyword>
<dbReference type="Pfam" id="PF07729">
    <property type="entry name" value="FCD"/>
    <property type="match status" value="1"/>
</dbReference>
<dbReference type="PANTHER" id="PTHR43537:SF5">
    <property type="entry name" value="UXU OPERON TRANSCRIPTIONAL REGULATOR"/>
    <property type="match status" value="1"/>
</dbReference>
<keyword evidence="5" id="KW-0670">Pyruvate</keyword>
<dbReference type="Gene3D" id="1.10.10.10">
    <property type="entry name" value="Winged helix-like DNA-binding domain superfamily/Winged helix DNA-binding domain"/>
    <property type="match status" value="1"/>
</dbReference>
<dbReference type="SMART" id="SM00345">
    <property type="entry name" value="HTH_GNTR"/>
    <property type="match status" value="1"/>
</dbReference>